<organism evidence="1 2">
    <name type="scientific">Heracleum sosnowskyi</name>
    <dbReference type="NCBI Taxonomy" id="360622"/>
    <lineage>
        <taxon>Eukaryota</taxon>
        <taxon>Viridiplantae</taxon>
        <taxon>Streptophyta</taxon>
        <taxon>Embryophyta</taxon>
        <taxon>Tracheophyta</taxon>
        <taxon>Spermatophyta</taxon>
        <taxon>Magnoliopsida</taxon>
        <taxon>eudicotyledons</taxon>
        <taxon>Gunneridae</taxon>
        <taxon>Pentapetalae</taxon>
        <taxon>asterids</taxon>
        <taxon>campanulids</taxon>
        <taxon>Apiales</taxon>
        <taxon>Apiaceae</taxon>
        <taxon>Apioideae</taxon>
        <taxon>apioid superclade</taxon>
        <taxon>Tordylieae</taxon>
        <taxon>Tordyliinae</taxon>
        <taxon>Heracleum</taxon>
    </lineage>
</organism>
<name>A0AAD8HZ19_9APIA</name>
<evidence type="ECO:0000313" key="2">
    <source>
        <dbReference type="Proteomes" id="UP001237642"/>
    </source>
</evidence>
<dbReference type="EMBL" id="JAUIZM010000007">
    <property type="protein sequence ID" value="KAK1375087.1"/>
    <property type="molecule type" value="Genomic_DNA"/>
</dbReference>
<reference evidence="1" key="2">
    <citation type="submission" date="2023-05" db="EMBL/GenBank/DDBJ databases">
        <authorList>
            <person name="Schelkunov M.I."/>
        </authorList>
    </citation>
    <scope>NUCLEOTIDE SEQUENCE</scope>
    <source>
        <strain evidence="1">Hsosn_3</strain>
        <tissue evidence="1">Leaf</tissue>
    </source>
</reference>
<evidence type="ECO:0008006" key="3">
    <source>
        <dbReference type="Google" id="ProtNLM"/>
    </source>
</evidence>
<evidence type="ECO:0000313" key="1">
    <source>
        <dbReference type="EMBL" id="KAK1375087.1"/>
    </source>
</evidence>
<keyword evidence="2" id="KW-1185">Reference proteome</keyword>
<reference evidence="1" key="1">
    <citation type="submission" date="2023-02" db="EMBL/GenBank/DDBJ databases">
        <title>Genome of toxic invasive species Heracleum sosnowskyi carries increased number of genes despite the absence of recent whole-genome duplications.</title>
        <authorList>
            <person name="Schelkunov M."/>
            <person name="Shtratnikova V."/>
            <person name="Makarenko M."/>
            <person name="Klepikova A."/>
            <person name="Omelchenko D."/>
            <person name="Novikova G."/>
            <person name="Obukhova E."/>
            <person name="Bogdanov V."/>
            <person name="Penin A."/>
            <person name="Logacheva M."/>
        </authorList>
    </citation>
    <scope>NUCLEOTIDE SEQUENCE</scope>
    <source>
        <strain evidence="1">Hsosn_3</strain>
        <tissue evidence="1">Leaf</tissue>
    </source>
</reference>
<comment type="caution">
    <text evidence="1">The sequence shown here is derived from an EMBL/GenBank/DDBJ whole genome shotgun (WGS) entry which is preliminary data.</text>
</comment>
<proteinExistence type="predicted"/>
<dbReference type="AlphaFoldDB" id="A0AAD8HZ19"/>
<accession>A0AAD8HZ19</accession>
<protein>
    <recommendedName>
        <fullName evidence="3">FBD domain-containing protein</fullName>
    </recommendedName>
</protein>
<sequence>MICCPLLEKFACTNVADSLALAIHAPNLKHLTLNGFFTNLYLKHTPLLIVLSIDFFGRAWKSNVLVKVPVTYEYDCLKFIELQALSFDEMINVLDVLYLILRSPNVQELQIEATSFDDKAADLDFWENECPTNFTFKYLERVKMSGVSTGNCMELLKCLLGCSPVLKVMSVSPCDNCNGKMKMADEVLHYFVSSQILIVEEILTQKDEGFAHCGLYKTLIWMYYNITRSLFTSHSQTRE</sequence>
<gene>
    <name evidence="1" type="ORF">POM88_031280</name>
</gene>
<dbReference type="Proteomes" id="UP001237642">
    <property type="component" value="Unassembled WGS sequence"/>
</dbReference>